<feature type="compositionally biased region" description="Polar residues" evidence="4">
    <location>
        <begin position="90"/>
        <end position="106"/>
    </location>
</feature>
<organism evidence="6 7">
    <name type="scientific">Teratosphaeria nubilosa</name>
    <dbReference type="NCBI Taxonomy" id="161662"/>
    <lineage>
        <taxon>Eukaryota</taxon>
        <taxon>Fungi</taxon>
        <taxon>Dikarya</taxon>
        <taxon>Ascomycota</taxon>
        <taxon>Pezizomycotina</taxon>
        <taxon>Dothideomycetes</taxon>
        <taxon>Dothideomycetidae</taxon>
        <taxon>Mycosphaerellales</taxon>
        <taxon>Teratosphaeriaceae</taxon>
        <taxon>Teratosphaeria</taxon>
    </lineage>
</organism>
<dbReference type="GO" id="GO:0000289">
    <property type="term" value="P:nuclear-transcribed mRNA poly(A) tail shortening"/>
    <property type="evidence" value="ECO:0007669"/>
    <property type="project" value="UniProtKB-ARBA"/>
</dbReference>
<name>A0A6G1LPL2_9PEZI</name>
<feature type="compositionally biased region" description="Polar residues" evidence="4">
    <location>
        <begin position="1"/>
        <end position="19"/>
    </location>
</feature>
<feature type="compositionally biased region" description="Low complexity" evidence="4">
    <location>
        <begin position="107"/>
        <end position="121"/>
    </location>
</feature>
<evidence type="ECO:0000256" key="4">
    <source>
        <dbReference type="SAM" id="MobiDB-lite"/>
    </source>
</evidence>
<dbReference type="AlphaFoldDB" id="A0A6G1LPL2"/>
<sequence>MNSAYPQRQGPRLQNTSKSGLGNGLVGAGGGGGWGSGLGGGYGGGLGGGLGQAAPRPTPLSGFAQVMGGGGSQGLDMSDFPSLSGGPLPSAQSGQLNYNTVRQTLGQQQPQQAQRAPSVAPSLQGSVDGQMESRSISQQRPQEEFPALGGRQQALNGESANSALTSPTAGAQQILLSARDASNGTFQESQPGPIGSGQQQISNGAQQTSALNSAGPTSTTKRYADMTDREKYGLAGLTAAIHSRDQLASGHPESVDQTLPPAYRSNLFVGHQLENLDLDLNSPEPILDTFHVWGHNGQSSSSMFDYRDRMMVPDFTLPTAYQVGNVPAIEGRMESLSDETLFFIFFSQPRDIAQQRAAAELERRDWRWHKLLRQWLRRDTPQQNYPNSSSLVVTDLAPGIPVGTPPKARQGTSQEVGVYVFFDAPNWRRVRREFVLEHTELDHGDAGAAMSALAASAEGGFGSGALGQQQIARSWGVVASNASVNGVGGGIGFGGPVQAPASNGGSGTMPGGQQAGAGNQTGN</sequence>
<keyword evidence="2" id="KW-0805">Transcription regulation</keyword>
<evidence type="ECO:0000259" key="5">
    <source>
        <dbReference type="Pfam" id="PF04153"/>
    </source>
</evidence>
<evidence type="ECO:0000313" key="7">
    <source>
        <dbReference type="Proteomes" id="UP000799436"/>
    </source>
</evidence>
<evidence type="ECO:0000256" key="2">
    <source>
        <dbReference type="ARBA" id="ARBA00023015"/>
    </source>
</evidence>
<dbReference type="InterPro" id="IPR038635">
    <property type="entry name" value="CCR4-NOT_su2/3/5_C_sf"/>
</dbReference>
<accession>A0A6G1LPL2</accession>
<comment type="similarity">
    <text evidence="1">Belongs to the CNOT2/3/5 family.</text>
</comment>
<feature type="compositionally biased region" description="Gly residues" evidence="4">
    <location>
        <begin position="21"/>
        <end position="51"/>
    </location>
</feature>
<dbReference type="GO" id="GO:0006355">
    <property type="term" value="P:regulation of DNA-templated transcription"/>
    <property type="evidence" value="ECO:0007669"/>
    <property type="project" value="InterPro"/>
</dbReference>
<feature type="compositionally biased region" description="Gly residues" evidence="4">
    <location>
        <begin position="504"/>
        <end position="523"/>
    </location>
</feature>
<proteinExistence type="inferred from homology"/>
<reference evidence="6" key="1">
    <citation type="journal article" date="2020" name="Stud. Mycol.">
        <title>101 Dothideomycetes genomes: a test case for predicting lifestyles and emergence of pathogens.</title>
        <authorList>
            <person name="Haridas S."/>
            <person name="Albert R."/>
            <person name="Binder M."/>
            <person name="Bloem J."/>
            <person name="Labutti K."/>
            <person name="Salamov A."/>
            <person name="Andreopoulos B."/>
            <person name="Baker S."/>
            <person name="Barry K."/>
            <person name="Bills G."/>
            <person name="Bluhm B."/>
            <person name="Cannon C."/>
            <person name="Castanera R."/>
            <person name="Culley D."/>
            <person name="Daum C."/>
            <person name="Ezra D."/>
            <person name="Gonzalez J."/>
            <person name="Henrissat B."/>
            <person name="Kuo A."/>
            <person name="Liang C."/>
            <person name="Lipzen A."/>
            <person name="Lutzoni F."/>
            <person name="Magnuson J."/>
            <person name="Mondo S."/>
            <person name="Nolan M."/>
            <person name="Ohm R."/>
            <person name="Pangilinan J."/>
            <person name="Park H.-J."/>
            <person name="Ramirez L."/>
            <person name="Alfaro M."/>
            <person name="Sun H."/>
            <person name="Tritt A."/>
            <person name="Yoshinaga Y."/>
            <person name="Zwiers L.-H."/>
            <person name="Turgeon B."/>
            <person name="Goodwin S."/>
            <person name="Spatafora J."/>
            <person name="Crous P."/>
            <person name="Grigoriev I."/>
        </authorList>
    </citation>
    <scope>NUCLEOTIDE SEQUENCE</scope>
    <source>
        <strain evidence="6">CBS 116005</strain>
    </source>
</reference>
<feature type="region of interest" description="Disordered" evidence="4">
    <location>
        <begin position="498"/>
        <end position="523"/>
    </location>
</feature>
<dbReference type="InterPro" id="IPR007282">
    <property type="entry name" value="NOT2/3/5_C"/>
</dbReference>
<feature type="domain" description="NOT2/NOT3/NOT5 C-terminal" evidence="5">
    <location>
        <begin position="308"/>
        <end position="441"/>
    </location>
</feature>
<dbReference type="OrthoDB" id="25391at2759"/>
<keyword evidence="3" id="KW-0804">Transcription</keyword>
<feature type="compositionally biased region" description="Polar residues" evidence="4">
    <location>
        <begin position="210"/>
        <end position="221"/>
    </location>
</feature>
<evidence type="ECO:0000313" key="6">
    <source>
        <dbReference type="EMBL" id="KAF2774378.1"/>
    </source>
</evidence>
<dbReference type="EMBL" id="ML995808">
    <property type="protein sequence ID" value="KAF2774378.1"/>
    <property type="molecule type" value="Genomic_DNA"/>
</dbReference>
<keyword evidence="7" id="KW-1185">Reference proteome</keyword>
<dbReference type="InterPro" id="IPR040168">
    <property type="entry name" value="Not2/3/5"/>
</dbReference>
<evidence type="ECO:0000256" key="1">
    <source>
        <dbReference type="ARBA" id="ARBA00007682"/>
    </source>
</evidence>
<dbReference type="PANTHER" id="PTHR23326">
    <property type="entry name" value="CCR4 NOT-RELATED"/>
    <property type="match status" value="1"/>
</dbReference>
<evidence type="ECO:0000256" key="3">
    <source>
        <dbReference type="ARBA" id="ARBA00023163"/>
    </source>
</evidence>
<gene>
    <name evidence="6" type="ORF">EJ03DRAFT_5642</name>
</gene>
<dbReference type="Pfam" id="PF04153">
    <property type="entry name" value="NOT2_3_5_C"/>
    <property type="match status" value="1"/>
</dbReference>
<feature type="compositionally biased region" description="Polar residues" evidence="4">
    <location>
        <begin position="123"/>
        <end position="140"/>
    </location>
</feature>
<protein>
    <recommendedName>
        <fullName evidence="5">NOT2/NOT3/NOT5 C-terminal domain-containing protein</fullName>
    </recommendedName>
</protein>
<dbReference type="GO" id="GO:0030015">
    <property type="term" value="C:CCR4-NOT core complex"/>
    <property type="evidence" value="ECO:0007669"/>
    <property type="project" value="InterPro"/>
</dbReference>
<dbReference type="Gene3D" id="2.30.30.1020">
    <property type="entry name" value="CCR4-NOT complex subunit 2/3/5, C-terminal domain"/>
    <property type="match status" value="1"/>
</dbReference>
<feature type="region of interest" description="Disordered" evidence="4">
    <location>
        <begin position="1"/>
        <end position="145"/>
    </location>
</feature>
<feature type="compositionally biased region" description="Low complexity" evidence="4">
    <location>
        <begin position="187"/>
        <end position="209"/>
    </location>
</feature>
<feature type="region of interest" description="Disordered" evidence="4">
    <location>
        <begin position="183"/>
        <end position="223"/>
    </location>
</feature>
<dbReference type="Proteomes" id="UP000799436">
    <property type="component" value="Unassembled WGS sequence"/>
</dbReference>